<keyword evidence="2" id="KW-1185">Reference proteome</keyword>
<organism evidence="1 2">
    <name type="scientific">Clathrospora elynae</name>
    <dbReference type="NCBI Taxonomy" id="706981"/>
    <lineage>
        <taxon>Eukaryota</taxon>
        <taxon>Fungi</taxon>
        <taxon>Dikarya</taxon>
        <taxon>Ascomycota</taxon>
        <taxon>Pezizomycotina</taxon>
        <taxon>Dothideomycetes</taxon>
        <taxon>Pleosporomycetidae</taxon>
        <taxon>Pleosporales</taxon>
        <taxon>Diademaceae</taxon>
        <taxon>Clathrospora</taxon>
    </lineage>
</organism>
<evidence type="ECO:0000313" key="1">
    <source>
        <dbReference type="EMBL" id="KAF1947981.1"/>
    </source>
</evidence>
<name>A0A6A5T5X6_9PLEO</name>
<proteinExistence type="predicted"/>
<protein>
    <submittedName>
        <fullName evidence="1">Uncharacterized protein</fullName>
    </submittedName>
</protein>
<accession>A0A6A5T5X6</accession>
<reference evidence="1" key="1">
    <citation type="journal article" date="2020" name="Stud. Mycol.">
        <title>101 Dothideomycetes genomes: a test case for predicting lifestyles and emergence of pathogens.</title>
        <authorList>
            <person name="Haridas S."/>
            <person name="Albert R."/>
            <person name="Binder M."/>
            <person name="Bloem J."/>
            <person name="Labutti K."/>
            <person name="Salamov A."/>
            <person name="Andreopoulos B."/>
            <person name="Baker S."/>
            <person name="Barry K."/>
            <person name="Bills G."/>
            <person name="Bluhm B."/>
            <person name="Cannon C."/>
            <person name="Castanera R."/>
            <person name="Culley D."/>
            <person name="Daum C."/>
            <person name="Ezra D."/>
            <person name="Gonzalez J."/>
            <person name="Henrissat B."/>
            <person name="Kuo A."/>
            <person name="Liang C."/>
            <person name="Lipzen A."/>
            <person name="Lutzoni F."/>
            <person name="Magnuson J."/>
            <person name="Mondo S."/>
            <person name="Nolan M."/>
            <person name="Ohm R."/>
            <person name="Pangilinan J."/>
            <person name="Park H.-J."/>
            <person name="Ramirez L."/>
            <person name="Alfaro M."/>
            <person name="Sun H."/>
            <person name="Tritt A."/>
            <person name="Yoshinaga Y."/>
            <person name="Zwiers L.-H."/>
            <person name="Turgeon B."/>
            <person name="Goodwin S."/>
            <person name="Spatafora J."/>
            <person name="Crous P."/>
            <person name="Grigoriev I."/>
        </authorList>
    </citation>
    <scope>NUCLEOTIDE SEQUENCE</scope>
    <source>
        <strain evidence="1">CBS 161.51</strain>
    </source>
</reference>
<dbReference type="OrthoDB" id="3670674at2759"/>
<sequence>MTSSQISDAFLELLQAVSPYVNYPVPSLHRFLDLPLELRHMIYEHYFYENRESLTYNGWPHTALEHVSSRVEVETLPFLPNLCLINRTTGSEVTFFLMGASAFEVENMEIAQRLMAHASQFNTFNLLDNLRTLRVPLANAAASESICLWKGEVEEKNASVGLQM</sequence>
<dbReference type="EMBL" id="ML975997">
    <property type="protein sequence ID" value="KAF1947981.1"/>
    <property type="molecule type" value="Genomic_DNA"/>
</dbReference>
<dbReference type="Proteomes" id="UP000800038">
    <property type="component" value="Unassembled WGS sequence"/>
</dbReference>
<gene>
    <name evidence="1" type="ORF">EJ02DRAFT_332896</name>
</gene>
<dbReference type="AlphaFoldDB" id="A0A6A5T5X6"/>
<evidence type="ECO:0000313" key="2">
    <source>
        <dbReference type="Proteomes" id="UP000800038"/>
    </source>
</evidence>